<dbReference type="PANTHER" id="PTHR39344:SF1">
    <property type="entry name" value="UPF0182 PROTEIN SLL1060"/>
    <property type="match status" value="1"/>
</dbReference>
<comment type="subcellular location">
    <subcellularLocation>
        <location evidence="5">Cell membrane</location>
        <topology evidence="5">Multi-pass membrane protein</topology>
    </subcellularLocation>
</comment>
<organism evidence="6 7">
    <name type="scientific">Desulfosarcina ovata subsp. ovata</name>
    <dbReference type="NCBI Taxonomy" id="2752305"/>
    <lineage>
        <taxon>Bacteria</taxon>
        <taxon>Pseudomonadati</taxon>
        <taxon>Thermodesulfobacteriota</taxon>
        <taxon>Desulfobacteria</taxon>
        <taxon>Desulfobacterales</taxon>
        <taxon>Desulfosarcinaceae</taxon>
        <taxon>Desulfosarcina</taxon>
    </lineage>
</organism>
<evidence type="ECO:0000256" key="1">
    <source>
        <dbReference type="ARBA" id="ARBA00022475"/>
    </source>
</evidence>
<keyword evidence="1 5" id="KW-1003">Cell membrane</keyword>
<name>A0A5K8AMM5_9BACT</name>
<evidence type="ECO:0000256" key="2">
    <source>
        <dbReference type="ARBA" id="ARBA00022692"/>
    </source>
</evidence>
<dbReference type="GO" id="GO:0005576">
    <property type="term" value="C:extracellular region"/>
    <property type="evidence" value="ECO:0007669"/>
    <property type="project" value="TreeGrafter"/>
</dbReference>
<evidence type="ECO:0000256" key="4">
    <source>
        <dbReference type="ARBA" id="ARBA00023136"/>
    </source>
</evidence>
<dbReference type="Proteomes" id="UP000422108">
    <property type="component" value="Chromosome"/>
</dbReference>
<keyword evidence="7" id="KW-1185">Reference proteome</keyword>
<proteinExistence type="inferred from homology"/>
<feature type="transmembrane region" description="Helical" evidence="5">
    <location>
        <begin position="110"/>
        <end position="129"/>
    </location>
</feature>
<gene>
    <name evidence="6" type="ORF">DSCOOX_62800</name>
</gene>
<feature type="transmembrane region" description="Helical" evidence="5">
    <location>
        <begin position="209"/>
        <end position="226"/>
    </location>
</feature>
<dbReference type="Pfam" id="PF03699">
    <property type="entry name" value="UPF0182"/>
    <property type="match status" value="1"/>
</dbReference>
<feature type="transmembrane region" description="Helical" evidence="5">
    <location>
        <begin position="282"/>
        <end position="299"/>
    </location>
</feature>
<keyword evidence="2 5" id="KW-0812">Transmembrane</keyword>
<dbReference type="EMBL" id="AP021879">
    <property type="protein sequence ID" value="BBO93100.1"/>
    <property type="molecule type" value="Genomic_DNA"/>
</dbReference>
<dbReference type="HAMAP" id="MF_01600">
    <property type="entry name" value="UPF0182"/>
    <property type="match status" value="1"/>
</dbReference>
<evidence type="ECO:0000313" key="7">
    <source>
        <dbReference type="Proteomes" id="UP000422108"/>
    </source>
</evidence>
<dbReference type="RefSeq" id="WP_155313752.1">
    <property type="nucleotide sequence ID" value="NZ_AP021879.1"/>
</dbReference>
<keyword evidence="4 5" id="KW-0472">Membrane</keyword>
<dbReference type="PANTHER" id="PTHR39344">
    <property type="entry name" value="UPF0182 PROTEIN SLL1060"/>
    <property type="match status" value="1"/>
</dbReference>
<evidence type="ECO:0000256" key="3">
    <source>
        <dbReference type="ARBA" id="ARBA00022989"/>
    </source>
</evidence>
<feature type="transmembrane region" description="Helical" evidence="5">
    <location>
        <begin position="255"/>
        <end position="276"/>
    </location>
</feature>
<feature type="transmembrane region" description="Helical" evidence="5">
    <location>
        <begin position="53"/>
        <end position="74"/>
    </location>
</feature>
<evidence type="ECO:0000256" key="5">
    <source>
        <dbReference type="HAMAP-Rule" id="MF_01600"/>
    </source>
</evidence>
<feature type="transmembrane region" description="Helical" evidence="5">
    <location>
        <begin position="172"/>
        <end position="189"/>
    </location>
</feature>
<comment type="similarity">
    <text evidence="5">Belongs to the UPF0182 family.</text>
</comment>
<protein>
    <recommendedName>
        <fullName evidence="5">UPF0182 protein DSCOOX_62800</fullName>
    </recommendedName>
</protein>
<dbReference type="GO" id="GO:0005886">
    <property type="term" value="C:plasma membrane"/>
    <property type="evidence" value="ECO:0007669"/>
    <property type="project" value="UniProtKB-SubCell"/>
</dbReference>
<evidence type="ECO:0000313" key="6">
    <source>
        <dbReference type="EMBL" id="BBO93100.1"/>
    </source>
</evidence>
<dbReference type="InterPro" id="IPR005372">
    <property type="entry name" value="UPF0182"/>
</dbReference>
<sequence>MLSQKSHKTTKIIILILLAVLLVLSIVYVLEKLVDIWWYGALGYEFYFWQRLFYRYAVFIGVTLMFSGFFFLNLHIASRVLRKPVDSADWHQADLPPSAKWYHRFRTGSLIVSIPLALGLAILVAMPLFRHWELFLFYLFGPGAGVNEPVFGKDVAYFLFSFPIYRMLQPSLLGSCMILFLGLSLQYWTEQKLLARQDRRLPAAAKWHLSFILLIIFLIESWDFILQRNELVYRTGNAPLFFGPGFIDMNFTVPLIWLQLAFLTASIFCLLLAIHYNNGFKWFAGLLVGFFIVVGARHAPLLPELIKKYIVNPNEFTREEPFIANNIQSTLQAYRLDNVEVRHFSPERVPAHYDDPQVKSVLDNIPLWENHAFKPLIEQLQDLRPYYTFSTVTVDRYTVNGKYAQVLVGPRELDSQNLPANANNWINRHLTYTHGYGAAMAPANQGGGEPMAWFMHDIPILSDYGMTIQQPEIYYGLKTDSYVIAPNSTGEMGYPKGNDNVTVNYQGEGGVPFSSLLRRMVFSWHFKDRNLLFTTRTTDQSKILFRRNITARIQTLTPFLMLDSTPYMVATSKGIFWIQDAYTTSNWYPDAAPIEFKGTRLNYIRNSVKIVVDAFNGTVDYYIFDTQDPIVRAYDRIYPGLLKDKAEMPADIREHIRYPRDFFDIQMRIYTKYHQTDPKVFYQQEDVWAYAEVIAKDANTTMQPRYMTLNLFQPDKLDFLLLMQMSPKGNTNLRSMAFAGCDVANYGKIVVYDFPKGELVFSPTQTYAIINEDPDIANQFTLWDQSGSKIIHGRVSILPIGRTIFYIQPIFLKSSYEVQIPELQRIIVSEGQVAVMEPSIEEAYKKLLQKTSVEMEQLDNRYPVLAPGNR</sequence>
<feature type="transmembrane region" description="Helical" evidence="5">
    <location>
        <begin position="12"/>
        <end position="30"/>
    </location>
</feature>
<keyword evidence="3 5" id="KW-1133">Transmembrane helix</keyword>
<reference evidence="6 7" key="1">
    <citation type="submission" date="2019-11" db="EMBL/GenBank/DDBJ databases">
        <title>Comparative genomics of hydrocarbon-degrading Desulfosarcina strains.</title>
        <authorList>
            <person name="Watanabe M."/>
            <person name="Kojima H."/>
            <person name="Fukui M."/>
        </authorList>
    </citation>
    <scope>NUCLEOTIDE SEQUENCE [LARGE SCALE GENOMIC DNA]</scope>
    <source>
        <strain evidence="7">oXyS1</strain>
    </source>
</reference>
<dbReference type="AlphaFoldDB" id="A0A5K8AMM5"/>
<accession>A0A5K8AMM5</accession>